<feature type="transmembrane region" description="Helical" evidence="2">
    <location>
        <begin position="415"/>
        <end position="437"/>
    </location>
</feature>
<evidence type="ECO:0000256" key="1">
    <source>
        <dbReference type="SAM" id="MobiDB-lite"/>
    </source>
</evidence>
<feature type="region of interest" description="Disordered" evidence="1">
    <location>
        <begin position="125"/>
        <end position="162"/>
    </location>
</feature>
<evidence type="ECO:0000313" key="4">
    <source>
        <dbReference type="EMBL" id="SJN36675.1"/>
    </source>
</evidence>
<accession>A0A1R4JXW7</accession>
<feature type="domain" description="DUF8173" evidence="3">
    <location>
        <begin position="354"/>
        <end position="510"/>
    </location>
</feature>
<keyword evidence="5" id="KW-1185">Reference proteome</keyword>
<evidence type="ECO:0000313" key="5">
    <source>
        <dbReference type="Proteomes" id="UP000196320"/>
    </source>
</evidence>
<dbReference type="Pfam" id="PF04519">
    <property type="entry name" value="Bactofilin"/>
    <property type="match status" value="1"/>
</dbReference>
<dbReference type="EMBL" id="FUKO01000021">
    <property type="protein sequence ID" value="SJN36675.1"/>
    <property type="molecule type" value="Genomic_DNA"/>
</dbReference>
<evidence type="ECO:0000256" key="2">
    <source>
        <dbReference type="SAM" id="Phobius"/>
    </source>
</evidence>
<dbReference type="Proteomes" id="UP000196320">
    <property type="component" value="Unassembled WGS sequence"/>
</dbReference>
<protein>
    <recommendedName>
        <fullName evidence="3">DUF8173 domain-containing protein</fullName>
    </recommendedName>
</protein>
<dbReference type="InterPro" id="IPR058486">
    <property type="entry name" value="DUF8173"/>
</dbReference>
<organism evidence="4 5">
    <name type="scientific">Microbacterium esteraromaticum</name>
    <dbReference type="NCBI Taxonomy" id="57043"/>
    <lineage>
        <taxon>Bacteria</taxon>
        <taxon>Bacillati</taxon>
        <taxon>Actinomycetota</taxon>
        <taxon>Actinomycetes</taxon>
        <taxon>Micrococcales</taxon>
        <taxon>Microbacteriaceae</taxon>
        <taxon>Microbacterium</taxon>
    </lineage>
</organism>
<sequence>MNCCAPRWLVRCVRREGLGPQRIAWASLLRRNLRLRGRGPRRRSEWRRRSIGVSRWDAVHLLRNPRPDPRLGRRRHAGGGCYRHSPSTPGWSAHCSRRRVWNHDLDFRGDCHHRLLLAAVHLPHPRHRRSGSSPGVARDPPSFTHSVRRSPGRPCHKKGAPMNSLPRTVRYMSAALAVGFLVLSSGAVASASTSAPSPAAPFSVTDAREGPQFYADAIVNVSGDIDGDVYAAGQSVTVSGNVTGDVIAAAQTITITGTVDGNVRLSAQSITINGKVTHSGTIFAADINIAETASLGDDLVGAASTVAIAGEVGRDVLVSVDRLTIGGSVGGDVSYVSDSKAHIADGAVDGSVERVATPQSPKVEVSPWAAIVAWFVGLLYALVAFSLVTLLAGLLIPRWLQRVTDQLVPSPWKALLVGFVGSFAIPIGLLVLLVTVVGAPLAFAGLLVWVVLTLSTFVFASFYIGRLLLRGGQHPVVKSLVGGLILIVALQIPWLNILVWCAMVFIGLGAQLLKFHGERPWRYRSGTESAPSPLPAGMVNEQAPPAL</sequence>
<feature type="transmembrane region" description="Helical" evidence="2">
    <location>
        <begin position="443"/>
        <end position="464"/>
    </location>
</feature>
<keyword evidence="2" id="KW-1133">Transmembrane helix</keyword>
<keyword evidence="2" id="KW-0812">Transmembrane</keyword>
<dbReference type="InterPro" id="IPR007607">
    <property type="entry name" value="BacA/B"/>
</dbReference>
<dbReference type="Pfam" id="PF26514">
    <property type="entry name" value="DUF8173"/>
    <property type="match status" value="1"/>
</dbReference>
<name>A0A1R4JXW7_9MICO</name>
<feature type="transmembrane region" description="Helical" evidence="2">
    <location>
        <begin position="368"/>
        <end position="395"/>
    </location>
</feature>
<feature type="compositionally biased region" description="Basic residues" evidence="1">
    <location>
        <begin position="146"/>
        <end position="159"/>
    </location>
</feature>
<keyword evidence="2" id="KW-0472">Membrane</keyword>
<proteinExistence type="predicted"/>
<reference evidence="4 5" key="1">
    <citation type="submission" date="2017-02" db="EMBL/GenBank/DDBJ databases">
        <authorList>
            <person name="Peterson S.W."/>
        </authorList>
    </citation>
    <scope>NUCLEOTIDE SEQUENCE [LARGE SCALE GENOMIC DNA]</scope>
    <source>
        <strain evidence="4 5">B Mb 05.01</strain>
    </source>
</reference>
<evidence type="ECO:0000259" key="3">
    <source>
        <dbReference type="Pfam" id="PF26514"/>
    </source>
</evidence>
<gene>
    <name evidence="4" type="ORF">FM104_09340</name>
</gene>
<feature type="region of interest" description="Disordered" evidence="1">
    <location>
        <begin position="526"/>
        <end position="547"/>
    </location>
</feature>
<dbReference type="AlphaFoldDB" id="A0A1R4JXW7"/>